<dbReference type="Pfam" id="PF14750">
    <property type="entry name" value="INTS2"/>
    <property type="match status" value="2"/>
</dbReference>
<dbReference type="GO" id="GO:0034472">
    <property type="term" value="P:snRNA 3'-end processing"/>
    <property type="evidence" value="ECO:0007669"/>
    <property type="project" value="TreeGrafter"/>
</dbReference>
<dbReference type="AlphaFoldDB" id="A0A418B9H5"/>
<proteinExistence type="predicted"/>
<accession>A0A418B9H5</accession>
<dbReference type="GO" id="GO:0032039">
    <property type="term" value="C:integrator complex"/>
    <property type="evidence" value="ECO:0007669"/>
    <property type="project" value="InterPro"/>
</dbReference>
<dbReference type="EMBL" id="QUSY01000016">
    <property type="protein sequence ID" value="RHY34864.1"/>
    <property type="molecule type" value="Genomic_DNA"/>
</dbReference>
<comment type="caution">
    <text evidence="1">The sequence shown here is derived from an EMBL/GenBank/DDBJ whole genome shotgun (WGS) entry which is preliminary data.</text>
</comment>
<reference evidence="1 2" key="1">
    <citation type="submission" date="2018-08" db="EMBL/GenBank/DDBJ databases">
        <title>Aphanomyces genome sequencing and annotation.</title>
        <authorList>
            <person name="Minardi D."/>
            <person name="Oidtmann B."/>
            <person name="Van Der Giezen M."/>
            <person name="Studholme D.J."/>
        </authorList>
    </citation>
    <scope>NUCLEOTIDE SEQUENCE [LARGE SCALE GENOMIC DNA]</scope>
    <source>
        <strain evidence="1 2">NJM0002</strain>
    </source>
</reference>
<dbReference type="PANTHER" id="PTHR28608:SF1">
    <property type="entry name" value="INTEGRATOR COMPLEX SUBUNIT 2"/>
    <property type="match status" value="1"/>
</dbReference>
<evidence type="ECO:0000313" key="2">
    <source>
        <dbReference type="Proteomes" id="UP000285060"/>
    </source>
</evidence>
<evidence type="ECO:0000313" key="1">
    <source>
        <dbReference type="EMBL" id="RHY34864.1"/>
    </source>
</evidence>
<keyword evidence="2" id="KW-1185">Reference proteome</keyword>
<dbReference type="PANTHER" id="PTHR28608">
    <property type="entry name" value="INTEGRATOR COMPLEX SUBUNIT 2"/>
    <property type="match status" value="1"/>
</dbReference>
<organism evidence="1 2">
    <name type="scientific">Aphanomyces invadans</name>
    <dbReference type="NCBI Taxonomy" id="157072"/>
    <lineage>
        <taxon>Eukaryota</taxon>
        <taxon>Sar</taxon>
        <taxon>Stramenopiles</taxon>
        <taxon>Oomycota</taxon>
        <taxon>Saprolegniomycetes</taxon>
        <taxon>Saprolegniales</taxon>
        <taxon>Verrucalvaceae</taxon>
        <taxon>Aphanomyces</taxon>
    </lineage>
</organism>
<name>A0A418B9H5_9STRA</name>
<protein>
    <submittedName>
        <fullName evidence="1">Uncharacterized protein</fullName>
    </submittedName>
</protein>
<sequence>MHTRVSSEVPTDSRVTLQDLLHDQPDATLGKELAIAFRHITSMESIIQRSTCFDPSIFPDTTNERATLHRIEWTLGTLYVALESRRENNSQRPLPWICGIANHSHVLELQCILNHALSRDWLPLPPLVSLLLETSIGRILLLGIVQNDPSAMTSVVDHILLTMRQNSDMDSFDSTHLILVTIAAMSVPAAHAVRRQCLWGDFAFAAAIALDITNLYLRDTPVFLTSVMQSTKYSTLWAVVGEALTQDPTTPFRAKTSDMLRRLRLDLQEALAAPKSLDLLTVLKAYCGLIGRGSLVVSDVEGALLFRVIGQECQQRRHRREGPRSARFVQLAFTTIVLVCLSKLSQPVDAATTQLTKEARQLIGLLYELDAPNSGSLFLMMALLLYTKFVLKLDFTEPVLVHGVHATAGCVNATMVAPLREWTLRVAYSLLCERSFVRHKVNPNDWLVQHQIDKASLPIHPILPNLVVELVENHVGAYDMTTQQSSIPPLRHALVLDGIKAVLQTSCPAHDVSNHSITWARATLLLVYALHFNRRHVKDASSRKYDLHAVPIARIYHTAASQSHVGGAFEFVFPVLSRLVLDESPHVLQVQMHAGGAQSEIVLRPSHVTLHQMYGHLKQQKELAPSDMPAVRDLLCDLELVPVDQVVPWLDWLARSALPVAVGPIKEDPTPTIFLPPRDKLARPSVSLEFPEVCGLIEAVISRTWRSHPTPDALQLHLVNALCPDAIYSYQDLLEEPFSILRCDPRVWRHGPLLKLLLALLTTFRRVSSMHLRQLNTEDALHPTAVDVGQYILVQDAILVHALLNVVARLNAEEAYPQCRHIYRWLDTAFRQAPSVLLAVHAQGYAKGLIGLLVAAVPSMVDLVPSLPDLLSCNDLAKLSFRCHTTDKLLSTDVLAFLIDVLPALGAMAVAFCDIAEECVQLLMKLRAQVNHQIADTLSNNAAVTKLETTVHQVFAQIIRSTEE</sequence>
<dbReference type="Proteomes" id="UP000285060">
    <property type="component" value="Unassembled WGS sequence"/>
</dbReference>
<dbReference type="VEuPathDB" id="FungiDB:H310_01703"/>
<dbReference type="InterPro" id="IPR029321">
    <property type="entry name" value="INTS2"/>
</dbReference>
<gene>
    <name evidence="1" type="ORF">DYB32_001837</name>
</gene>